<evidence type="ECO:0000313" key="1">
    <source>
        <dbReference type="EMBL" id="CAA0117309.1"/>
    </source>
</evidence>
<dbReference type="Pfam" id="PF02515">
    <property type="entry name" value="CoA_transf_3"/>
    <property type="match status" value="1"/>
</dbReference>
<keyword evidence="1" id="KW-0808">Transferase</keyword>
<accession>A0A5S9QGT1</accession>
<gene>
    <name evidence="1" type="primary">yfdE</name>
    <name evidence="1" type="ORF">DPBNPPHM_02249</name>
</gene>
<dbReference type="InterPro" id="IPR044855">
    <property type="entry name" value="CoA-Trfase_III_dom3_sf"/>
</dbReference>
<organism evidence="1 2">
    <name type="scientific">BD1-7 clade bacterium</name>
    <dbReference type="NCBI Taxonomy" id="2029982"/>
    <lineage>
        <taxon>Bacteria</taxon>
        <taxon>Pseudomonadati</taxon>
        <taxon>Pseudomonadota</taxon>
        <taxon>Gammaproteobacteria</taxon>
        <taxon>Cellvibrionales</taxon>
        <taxon>Spongiibacteraceae</taxon>
        <taxon>BD1-7 clade</taxon>
    </lineage>
</organism>
<dbReference type="Gene3D" id="3.40.50.10540">
    <property type="entry name" value="Crotonobetainyl-coa:carnitine coa-transferase, domain 1"/>
    <property type="match status" value="1"/>
</dbReference>
<evidence type="ECO:0000313" key="2">
    <source>
        <dbReference type="Proteomes" id="UP000434580"/>
    </source>
</evidence>
<dbReference type="EMBL" id="CACSII010000019">
    <property type="protein sequence ID" value="CAA0117309.1"/>
    <property type="molecule type" value="Genomic_DNA"/>
</dbReference>
<dbReference type="Gene3D" id="3.30.1540.10">
    <property type="entry name" value="formyl-coa transferase, domain 3"/>
    <property type="match status" value="1"/>
</dbReference>
<name>A0A5S9QGT1_9GAMM</name>
<dbReference type="AlphaFoldDB" id="A0A5S9QGT1"/>
<dbReference type="InterPro" id="IPR003673">
    <property type="entry name" value="CoA-Trfase_fam_III"/>
</dbReference>
<sequence>MAAPLKGLKILDFTPLLPGPYATMLLADMGAEVLRIEAPDRPDFLRLMPPYIEEGVSAAQASINRNKKSMALNLKHPEAASIVIKLLDEYDIIIEQYRPGVMARLGLDYSTLSKAHPELIYCSITGFGQSGPLSQAGGHDINYLSLGGLASYSGRENTGPVLNGTQIADVAGGSHHAVMGILAAVIQRQTSGTGQHVDISMTDAVLSMNTIFAASHLADEQVPGLGTEQLNGGIFYDYYETSDGRWLAVGGLEPKFCKAFCSVIDKPEWLERFFDYSTDTQHTLKSDITNEIKKRTFADWQDKFSQADACVSPVLNLAEATSHPHFIERQMICDAQLSSGDTVKQIACPIRFGNTRQASLIAGTALGTQNHATLSALGYSEEAIRKLTEEGAISG</sequence>
<reference evidence="1 2" key="1">
    <citation type="submission" date="2019-11" db="EMBL/GenBank/DDBJ databases">
        <authorList>
            <person name="Holert J."/>
        </authorList>
    </citation>
    <scope>NUCLEOTIDE SEQUENCE [LARGE SCALE GENOMIC DNA]</scope>
    <source>
        <strain evidence="1">BC5_2</strain>
    </source>
</reference>
<dbReference type="SUPFAM" id="SSF89796">
    <property type="entry name" value="CoA-transferase family III (CaiB/BaiF)"/>
    <property type="match status" value="1"/>
</dbReference>
<proteinExistence type="predicted"/>
<dbReference type="OrthoDB" id="9058532at2"/>
<dbReference type="InterPro" id="IPR050509">
    <property type="entry name" value="CoA-transferase_III"/>
</dbReference>
<dbReference type="InterPro" id="IPR023606">
    <property type="entry name" value="CoA-Trfase_III_dom_1_sf"/>
</dbReference>
<dbReference type="PANTHER" id="PTHR48228:SF5">
    <property type="entry name" value="ALPHA-METHYLACYL-COA RACEMASE"/>
    <property type="match status" value="1"/>
</dbReference>
<dbReference type="GO" id="GO:0016740">
    <property type="term" value="F:transferase activity"/>
    <property type="evidence" value="ECO:0007669"/>
    <property type="project" value="UniProtKB-KW"/>
</dbReference>
<dbReference type="PANTHER" id="PTHR48228">
    <property type="entry name" value="SUCCINYL-COA--D-CITRAMALATE COA-TRANSFERASE"/>
    <property type="match status" value="1"/>
</dbReference>
<dbReference type="Proteomes" id="UP000434580">
    <property type="component" value="Unassembled WGS sequence"/>
</dbReference>
<protein>
    <submittedName>
        <fullName evidence="1">Acetyl-CoA:oxalate CoA-transferase</fullName>
        <ecNumber evidence="1">2.8.3.19</ecNumber>
    </submittedName>
</protein>
<dbReference type="EC" id="2.8.3.19" evidence="1"/>